<sequence length="126" mass="14166">MRLDVEVMRIVSLLLFALNRIIAASYFIFPIVSIHLMHAPVLLSQAECIAGNPNISRLTMSTINFNSNHGGKGFGKALHAALTTRMKEADWIRTNFTPPKYPFQAPLRLRESDHLAASSSQPDYRR</sequence>
<dbReference type="RefSeq" id="WP_378107475.1">
    <property type="nucleotide sequence ID" value="NZ_JBHSUP010000026.1"/>
</dbReference>
<name>A0ABW2FA04_9BACL</name>
<gene>
    <name evidence="1" type="ORF">ACFQMJ_07440</name>
</gene>
<evidence type="ECO:0000313" key="1">
    <source>
        <dbReference type="EMBL" id="MFC7148362.1"/>
    </source>
</evidence>
<keyword evidence="2" id="KW-1185">Reference proteome</keyword>
<protein>
    <recommendedName>
        <fullName evidence="3">N-acetyltransferase domain-containing protein</fullName>
    </recommendedName>
</protein>
<comment type="caution">
    <text evidence="1">The sequence shown here is derived from an EMBL/GenBank/DDBJ whole genome shotgun (WGS) entry which is preliminary data.</text>
</comment>
<evidence type="ECO:0008006" key="3">
    <source>
        <dbReference type="Google" id="ProtNLM"/>
    </source>
</evidence>
<dbReference type="Proteomes" id="UP001596378">
    <property type="component" value="Unassembled WGS sequence"/>
</dbReference>
<reference evidence="2" key="1">
    <citation type="journal article" date="2019" name="Int. J. Syst. Evol. Microbiol.">
        <title>The Global Catalogue of Microorganisms (GCM) 10K type strain sequencing project: providing services to taxonomists for standard genome sequencing and annotation.</title>
        <authorList>
            <consortium name="The Broad Institute Genomics Platform"/>
            <consortium name="The Broad Institute Genome Sequencing Center for Infectious Disease"/>
            <person name="Wu L."/>
            <person name="Ma J."/>
        </authorList>
    </citation>
    <scope>NUCLEOTIDE SEQUENCE [LARGE SCALE GENOMIC DNA]</scope>
    <source>
        <strain evidence="2">KCTC 12907</strain>
    </source>
</reference>
<dbReference type="EMBL" id="JBHTAI010000004">
    <property type="protein sequence ID" value="MFC7148362.1"/>
    <property type="molecule type" value="Genomic_DNA"/>
</dbReference>
<proteinExistence type="predicted"/>
<accession>A0ABW2FA04</accession>
<evidence type="ECO:0000313" key="2">
    <source>
        <dbReference type="Proteomes" id="UP001596378"/>
    </source>
</evidence>
<organism evidence="1 2">
    <name type="scientific">Cohnella cellulosilytica</name>
    <dbReference type="NCBI Taxonomy" id="986710"/>
    <lineage>
        <taxon>Bacteria</taxon>
        <taxon>Bacillati</taxon>
        <taxon>Bacillota</taxon>
        <taxon>Bacilli</taxon>
        <taxon>Bacillales</taxon>
        <taxon>Paenibacillaceae</taxon>
        <taxon>Cohnella</taxon>
    </lineage>
</organism>